<evidence type="ECO:0000256" key="3">
    <source>
        <dbReference type="SAM" id="SignalP"/>
    </source>
</evidence>
<dbReference type="CDD" id="cd13401">
    <property type="entry name" value="Slt70-like"/>
    <property type="match status" value="1"/>
</dbReference>
<dbReference type="Gene3D" id="1.10.530.10">
    <property type="match status" value="1"/>
</dbReference>
<feature type="domain" description="Lytic transglycosylase superhelical linker" evidence="5">
    <location>
        <begin position="392"/>
        <end position="449"/>
    </location>
</feature>
<dbReference type="GO" id="GO:0042597">
    <property type="term" value="C:periplasmic space"/>
    <property type="evidence" value="ECO:0007669"/>
    <property type="project" value="InterPro"/>
</dbReference>
<dbReference type="InterPro" id="IPR023346">
    <property type="entry name" value="Lysozyme-like_dom_sf"/>
</dbReference>
<feature type="signal peptide" evidence="3">
    <location>
        <begin position="1"/>
        <end position="23"/>
    </location>
</feature>
<organism evidence="6 7">
    <name type="scientific">Stenotrophomonas ginsengisoli</name>
    <dbReference type="NCBI Taxonomy" id="336566"/>
    <lineage>
        <taxon>Bacteria</taxon>
        <taxon>Pseudomonadati</taxon>
        <taxon>Pseudomonadota</taxon>
        <taxon>Gammaproteobacteria</taxon>
        <taxon>Lysobacterales</taxon>
        <taxon>Lysobacteraceae</taxon>
        <taxon>Stenotrophomonas</taxon>
    </lineage>
</organism>
<dbReference type="AlphaFoldDB" id="A0A0R0DJQ5"/>
<keyword evidence="2 3" id="KW-0732">Signal</keyword>
<dbReference type="SUPFAM" id="SSF53955">
    <property type="entry name" value="Lysozyme-like"/>
    <property type="match status" value="1"/>
</dbReference>
<dbReference type="PATRIC" id="fig|336566.3.peg.262"/>
<dbReference type="Proteomes" id="UP000050956">
    <property type="component" value="Unassembled WGS sequence"/>
</dbReference>
<dbReference type="SUPFAM" id="SSF48435">
    <property type="entry name" value="Bacterial muramidases"/>
    <property type="match status" value="1"/>
</dbReference>
<dbReference type="InterPro" id="IPR008939">
    <property type="entry name" value="Lytic_TGlycosylase_superhlx_U"/>
</dbReference>
<evidence type="ECO:0000259" key="5">
    <source>
        <dbReference type="Pfam" id="PF14718"/>
    </source>
</evidence>
<evidence type="ECO:0000313" key="7">
    <source>
        <dbReference type="Proteomes" id="UP000050956"/>
    </source>
</evidence>
<evidence type="ECO:0000256" key="1">
    <source>
        <dbReference type="ARBA" id="ARBA00007734"/>
    </source>
</evidence>
<dbReference type="InterPro" id="IPR012289">
    <property type="entry name" value="Lytic_TGlycosylase_superhlx_L"/>
</dbReference>
<sequence>MLAAMKRALALLLFAALPPLASAQSLPTADAAARAALDAAERGQVSPALPAGHPLFAWVEMAALRQRIDSLPVATAQGFLARNNGTPAGETFRDAWLAQLAKRADWPSFLQAWQPRQDTALRCAHLQAQAASGRKDGQWQQQVSQLWAEAGKSLPDRCDAVIDQLAMSDALRWQRFDAALAAGQSAIMRRAARGLPADQLAQATAYAAYVDGADGSASQWPRNERSRAAAAAGLAALAKKNPDSAEQLLPAIHNALQLSAGQLGQVKYQIALWTVASYLPGSAQRLAAVPAAAWDERLHEWQVREAMARSDWAAALAALQRMPETQRNDARWQWFTARMLEKTGQQSAAQVWLQRAAVSPTFHGYLAADRLGKPYALCPLELDARSPQRTQVAGNPALQRALMLQQLDRPGWAAREWAHALSGFNDEQRQHAVALASAAGWYDRAVFALKGEQEMRLYSLRFPLHHDADIRRHAAANGLDPAWVAAEIRAESTFNSNARSPANALGLMQVIPSTGQAVANRLGLAGYSGANSLYDPSINITIGTAYLRELKEKYGNKPYVVLAAYNAGPTPTGRWLAQRGEFDPDIWIETISYKETRDYVARVLAFSVIYDWRLNGKAVSLGDRIAGRLGQASRRFACPTSG</sequence>
<dbReference type="InterPro" id="IPR008258">
    <property type="entry name" value="Transglycosylase_SLT_dom_1"/>
</dbReference>
<gene>
    <name evidence="6" type="ORF">ABB30_04615</name>
</gene>
<feature type="chain" id="PRO_5006395858" evidence="3">
    <location>
        <begin position="24"/>
        <end position="642"/>
    </location>
</feature>
<evidence type="ECO:0000256" key="2">
    <source>
        <dbReference type="ARBA" id="ARBA00022729"/>
    </source>
</evidence>
<evidence type="ECO:0000259" key="4">
    <source>
        <dbReference type="Pfam" id="PF01464"/>
    </source>
</evidence>
<dbReference type="InterPro" id="IPR037061">
    <property type="entry name" value="Lytic_TGlycoase_superhlx_L_sf"/>
</dbReference>
<comment type="similarity">
    <text evidence="1">Belongs to the transglycosylase Slt family.</text>
</comment>
<comment type="caution">
    <text evidence="6">The sequence shown here is derived from an EMBL/GenBank/DDBJ whole genome shotgun (WGS) entry which is preliminary data.</text>
</comment>
<accession>A0A0R0DJQ5</accession>
<keyword evidence="7" id="KW-1185">Reference proteome</keyword>
<dbReference type="GO" id="GO:0004553">
    <property type="term" value="F:hydrolase activity, hydrolyzing O-glycosyl compounds"/>
    <property type="evidence" value="ECO:0007669"/>
    <property type="project" value="InterPro"/>
</dbReference>
<dbReference type="RefSeq" id="WP_057637135.1">
    <property type="nucleotide sequence ID" value="NZ_LDJM01000011.1"/>
</dbReference>
<dbReference type="Gene3D" id="1.25.20.10">
    <property type="entry name" value="Bacterial muramidases"/>
    <property type="match status" value="1"/>
</dbReference>
<dbReference type="Gene3D" id="1.10.1240.20">
    <property type="entry name" value="Lytic transglycosylase, superhelical linker domain"/>
    <property type="match status" value="1"/>
</dbReference>
<dbReference type="Pfam" id="PF01464">
    <property type="entry name" value="SLT"/>
    <property type="match status" value="1"/>
</dbReference>
<name>A0A0R0DJQ5_9GAMM</name>
<protein>
    <submittedName>
        <fullName evidence="6">Lytic murein transglycosylase</fullName>
    </submittedName>
</protein>
<proteinExistence type="inferred from homology"/>
<dbReference type="STRING" id="336566.ABB30_04615"/>
<evidence type="ECO:0000313" key="6">
    <source>
        <dbReference type="EMBL" id="KRG78334.1"/>
    </source>
</evidence>
<reference evidence="6 7" key="1">
    <citation type="submission" date="2015-05" db="EMBL/GenBank/DDBJ databases">
        <title>Genome sequencing and analysis of members of genus Stenotrophomonas.</title>
        <authorList>
            <person name="Patil P.P."/>
            <person name="Midha S."/>
            <person name="Patil P.B."/>
        </authorList>
    </citation>
    <scope>NUCLEOTIDE SEQUENCE [LARGE SCALE GENOMIC DNA]</scope>
    <source>
        <strain evidence="6 7">DSM 24757</strain>
    </source>
</reference>
<dbReference type="PANTHER" id="PTHR37423">
    <property type="entry name" value="SOLUBLE LYTIC MUREIN TRANSGLYCOSYLASE-RELATED"/>
    <property type="match status" value="1"/>
</dbReference>
<dbReference type="EMBL" id="LDJM01000011">
    <property type="protein sequence ID" value="KRG78334.1"/>
    <property type="molecule type" value="Genomic_DNA"/>
</dbReference>
<dbReference type="OrthoDB" id="92254at2"/>
<dbReference type="PANTHER" id="PTHR37423:SF5">
    <property type="entry name" value="SOLUBLE LYTIC MUREIN TRANSGLYCOSYLASE"/>
    <property type="match status" value="1"/>
</dbReference>
<dbReference type="Pfam" id="PF14718">
    <property type="entry name" value="SLT_L"/>
    <property type="match status" value="1"/>
</dbReference>
<feature type="domain" description="Transglycosylase SLT" evidence="4">
    <location>
        <begin position="471"/>
        <end position="586"/>
    </location>
</feature>